<dbReference type="AlphaFoldDB" id="A0A6G0VM78"/>
<evidence type="ECO:0000259" key="1">
    <source>
        <dbReference type="Pfam" id="PF10551"/>
    </source>
</evidence>
<proteinExistence type="predicted"/>
<accession>A0A6G0VM78</accession>
<reference evidence="2 3" key="1">
    <citation type="submission" date="2019-08" db="EMBL/GenBank/DDBJ databases">
        <title>Whole genome of Aphis craccivora.</title>
        <authorList>
            <person name="Voronova N.V."/>
            <person name="Shulinski R.S."/>
            <person name="Bandarenka Y.V."/>
            <person name="Zhorov D.G."/>
            <person name="Warner D."/>
        </authorList>
    </citation>
    <scope>NUCLEOTIDE SEQUENCE [LARGE SCALE GENOMIC DNA]</scope>
    <source>
        <strain evidence="2">180601</strain>
        <tissue evidence="2">Whole Body</tissue>
    </source>
</reference>
<dbReference type="PANTHER" id="PTHR47160">
    <property type="entry name" value="PUTATIVE-RELATED"/>
    <property type="match status" value="1"/>
</dbReference>
<dbReference type="EMBL" id="VUJU01014685">
    <property type="protein sequence ID" value="KAF0701545.1"/>
    <property type="molecule type" value="Genomic_DNA"/>
</dbReference>
<dbReference type="OrthoDB" id="6607069at2759"/>
<dbReference type="Proteomes" id="UP000478052">
    <property type="component" value="Unassembled WGS sequence"/>
</dbReference>
<evidence type="ECO:0000313" key="2">
    <source>
        <dbReference type="EMBL" id="KAF0701545.1"/>
    </source>
</evidence>
<feature type="domain" description="MULE transposase" evidence="1">
    <location>
        <begin position="189"/>
        <end position="283"/>
    </location>
</feature>
<dbReference type="Gene3D" id="2.20.25.240">
    <property type="match status" value="1"/>
</dbReference>
<dbReference type="InterPro" id="IPR018289">
    <property type="entry name" value="MULE_transposase_dom"/>
</dbReference>
<name>A0A6G0VM78_APHCR</name>
<dbReference type="Pfam" id="PF10551">
    <property type="entry name" value="MULE"/>
    <property type="match status" value="1"/>
</dbReference>
<dbReference type="PANTHER" id="PTHR47160:SF8">
    <property type="entry name" value="MULE TRANSPOSASE DOMAIN-CONTAINING PROTEIN"/>
    <property type="match status" value="1"/>
</dbReference>
<gene>
    <name evidence="2" type="ORF">FWK35_00038067</name>
</gene>
<comment type="caution">
    <text evidence="2">The sequence shown here is derived from an EMBL/GenBank/DDBJ whole genome shotgun (WGS) entry which is preliminary data.</text>
</comment>
<protein>
    <recommendedName>
        <fullName evidence="1">MULE transposase domain-containing protein</fullName>
    </recommendedName>
</protein>
<keyword evidence="3" id="KW-1185">Reference proteome</keyword>
<sequence>MEVKNIISEKQKHLKIINNYKFCFHKCLANNIQRWKCTVKSCKAYLKINENDHVLLNMSDTVHNHDALSEAIINRQIVSNSLKRKGTQEVYERPAKLIHRHLKESIDTSVKNTLTITDIRYIKNNLYRARSEQLPKLPTNILTVHSVLNAIDCTTNENEPFMYLNDSINGIVMFTCKSNLEFLSKIKTVYVDGTFEYCTQFFCQLFTVHGLFNNYYVPLVYFLLKDKQTITYSEAFKAIDLECSKVCQEFKIDIIYVDFEVSIHKAIQEIWPETLIKGCRFHLGQLWWRKIQDQGLAKEYGLDGEVGNYLSYIFGLSFLSPEEVGDFFSFELSEIQPADSKVVDFADYLVNNYISEESLFPPSIWAENSSSLQRTTNACESFHKKFNSFFNSSHPNIYTFLDVLKIMQTDSVMLIKSSLISVRQYRKQRQNNILFVENQIKKLNENKITRLDFVKSLSNKYKPNF</sequence>
<organism evidence="2 3">
    <name type="scientific">Aphis craccivora</name>
    <name type="common">Cowpea aphid</name>
    <dbReference type="NCBI Taxonomy" id="307492"/>
    <lineage>
        <taxon>Eukaryota</taxon>
        <taxon>Metazoa</taxon>
        <taxon>Ecdysozoa</taxon>
        <taxon>Arthropoda</taxon>
        <taxon>Hexapoda</taxon>
        <taxon>Insecta</taxon>
        <taxon>Pterygota</taxon>
        <taxon>Neoptera</taxon>
        <taxon>Paraneoptera</taxon>
        <taxon>Hemiptera</taxon>
        <taxon>Sternorrhyncha</taxon>
        <taxon>Aphidomorpha</taxon>
        <taxon>Aphidoidea</taxon>
        <taxon>Aphididae</taxon>
        <taxon>Aphidini</taxon>
        <taxon>Aphis</taxon>
        <taxon>Aphis</taxon>
    </lineage>
</organism>
<evidence type="ECO:0000313" key="3">
    <source>
        <dbReference type="Proteomes" id="UP000478052"/>
    </source>
</evidence>